<name>A0A0J1FN14_9FIRM</name>
<dbReference type="GO" id="GO:0052621">
    <property type="term" value="F:diguanylate cyclase activity"/>
    <property type="evidence" value="ECO:0007669"/>
    <property type="project" value="UniProtKB-EC"/>
</dbReference>
<dbReference type="SUPFAM" id="SSF55785">
    <property type="entry name" value="PYP-like sensor domain (PAS domain)"/>
    <property type="match status" value="1"/>
</dbReference>
<organism evidence="3 4">
    <name type="scientific">Desulfosporosinus acididurans</name>
    <dbReference type="NCBI Taxonomy" id="476652"/>
    <lineage>
        <taxon>Bacteria</taxon>
        <taxon>Bacillati</taxon>
        <taxon>Bacillota</taxon>
        <taxon>Clostridia</taxon>
        <taxon>Eubacteriales</taxon>
        <taxon>Desulfitobacteriaceae</taxon>
        <taxon>Desulfosporosinus</taxon>
    </lineage>
</organism>
<dbReference type="EMBL" id="LDZY01000012">
    <property type="protein sequence ID" value="KLU64732.1"/>
    <property type="molecule type" value="Genomic_DNA"/>
</dbReference>
<dbReference type="InterPro" id="IPR029787">
    <property type="entry name" value="Nucleotide_cyclase"/>
</dbReference>
<dbReference type="STRING" id="476652.DEAC_c33760"/>
<dbReference type="InterPro" id="IPR000160">
    <property type="entry name" value="GGDEF_dom"/>
</dbReference>
<dbReference type="SUPFAM" id="SSF55073">
    <property type="entry name" value="Nucleotide cyclase"/>
    <property type="match status" value="1"/>
</dbReference>
<keyword evidence="3" id="KW-0548">Nucleotidyltransferase</keyword>
<feature type="transmembrane region" description="Helical" evidence="1">
    <location>
        <begin position="144"/>
        <end position="165"/>
    </location>
</feature>
<keyword evidence="3" id="KW-0808">Transferase</keyword>
<dbReference type="EC" id="2.7.7.65" evidence="3"/>
<dbReference type="RefSeq" id="WP_047811175.1">
    <property type="nucleotide sequence ID" value="NZ_LDZY01000012.1"/>
</dbReference>
<dbReference type="Pfam" id="PF16927">
    <property type="entry name" value="HisKA_7TM"/>
    <property type="match status" value="1"/>
</dbReference>
<evidence type="ECO:0000259" key="2">
    <source>
        <dbReference type="PROSITE" id="PS50887"/>
    </source>
</evidence>
<keyword evidence="4" id="KW-1185">Reference proteome</keyword>
<dbReference type="PROSITE" id="PS50887">
    <property type="entry name" value="GGDEF"/>
    <property type="match status" value="1"/>
</dbReference>
<feature type="transmembrane region" description="Helical" evidence="1">
    <location>
        <begin position="92"/>
        <end position="113"/>
    </location>
</feature>
<gene>
    <name evidence="3" type="primary">adrA</name>
    <name evidence="3" type="ORF">DEAC_c33760</name>
</gene>
<dbReference type="InterPro" id="IPR031621">
    <property type="entry name" value="HisKA_7TM"/>
</dbReference>
<evidence type="ECO:0000313" key="4">
    <source>
        <dbReference type="Proteomes" id="UP000036356"/>
    </source>
</evidence>
<keyword evidence="1" id="KW-0812">Transmembrane</keyword>
<dbReference type="FunFam" id="3.30.70.270:FF:000001">
    <property type="entry name" value="Diguanylate cyclase domain protein"/>
    <property type="match status" value="1"/>
</dbReference>
<feature type="transmembrane region" description="Helical" evidence="1">
    <location>
        <begin position="33"/>
        <end position="53"/>
    </location>
</feature>
<keyword evidence="1" id="KW-0472">Membrane</keyword>
<dbReference type="CDD" id="cd01949">
    <property type="entry name" value="GGDEF"/>
    <property type="match status" value="1"/>
</dbReference>
<evidence type="ECO:0000256" key="1">
    <source>
        <dbReference type="SAM" id="Phobius"/>
    </source>
</evidence>
<protein>
    <submittedName>
        <fullName evidence="3">Putative diguanylate cyclase AdrA</fullName>
        <ecNumber evidence="3">2.7.7.65</ecNumber>
    </submittedName>
</protein>
<reference evidence="3 4" key="1">
    <citation type="submission" date="2015-06" db="EMBL/GenBank/DDBJ databases">
        <title>Draft genome of the moderately acidophilic sulfate reducer Candidatus Desulfosporosinus acididurans strain M1.</title>
        <authorList>
            <person name="Poehlein A."/>
            <person name="Petzsch P."/>
            <person name="Johnson B.D."/>
            <person name="Schloemann M."/>
            <person name="Daniel R."/>
            <person name="Muehling M."/>
        </authorList>
    </citation>
    <scope>NUCLEOTIDE SEQUENCE [LARGE SCALE GENOMIC DNA]</scope>
    <source>
        <strain evidence="3 4">M1</strain>
    </source>
</reference>
<dbReference type="Proteomes" id="UP000036356">
    <property type="component" value="Unassembled WGS sequence"/>
</dbReference>
<dbReference type="SMART" id="SM00267">
    <property type="entry name" value="GGDEF"/>
    <property type="match status" value="1"/>
</dbReference>
<feature type="transmembrane region" description="Helical" evidence="1">
    <location>
        <begin position="208"/>
        <end position="226"/>
    </location>
</feature>
<feature type="transmembrane region" description="Helical" evidence="1">
    <location>
        <begin position="65"/>
        <end position="86"/>
    </location>
</feature>
<dbReference type="InterPro" id="IPR035965">
    <property type="entry name" value="PAS-like_dom_sf"/>
</dbReference>
<feature type="transmembrane region" description="Helical" evidence="1">
    <location>
        <begin position="7"/>
        <end position="27"/>
    </location>
</feature>
<sequence length="510" mass="58783">MVILRIMLCGFLLASGIFTLLVAIYSFRKRDPATNYFAVFSLSITFYSLGYAMELYSDTLVRMRFWNFVEYIGLPFLPALWLVFTFEYNNKHIGLIEKLCIFMIPFMTFIFRVTNSLNHFYYLSVKVTSNYYFPVLYIEKGPWYWVHALFVTSCFIVANYVYYAVYKKSIGPIRRQGAILLIASLLPWVTVVLDLLNLSPLDIDYGPFAVTSSVILFFIAFLRYHFLNIKPLARDKAFELTNDGIIVLDTNYNIIDFNPSAVVICNDLRENVIGKDVQVVLGRYKGLVYSILNEAESQCDLEDPKGNYRVNTVRILEVNHRQVGYLVTLTDITKYVNMMQELNHLASRDALTGVYNRRYFVELSSREIVKAKRYNHALSLIIIDLDYFKQINDTHGHQAGDLVLIEVVKCCRNSIRSIDIFGRFGGEEFVILFPETNLGECNIIAGRILKNIENTIVSYENKHIKITASLGVTGTNFLYNQSLDIFLKKADQALYQAKSEGRNCFRCLEL</sequence>
<dbReference type="InterPro" id="IPR043128">
    <property type="entry name" value="Rev_trsase/Diguanyl_cyclase"/>
</dbReference>
<feature type="transmembrane region" description="Helical" evidence="1">
    <location>
        <begin position="177"/>
        <end position="196"/>
    </location>
</feature>
<dbReference type="Gene3D" id="3.30.70.270">
    <property type="match status" value="1"/>
</dbReference>
<keyword evidence="1" id="KW-1133">Transmembrane helix</keyword>
<dbReference type="InterPro" id="IPR050469">
    <property type="entry name" value="Diguanylate_Cyclase"/>
</dbReference>
<dbReference type="PANTHER" id="PTHR45138:SF9">
    <property type="entry name" value="DIGUANYLATE CYCLASE DGCM-RELATED"/>
    <property type="match status" value="1"/>
</dbReference>
<dbReference type="AlphaFoldDB" id="A0A0J1FN14"/>
<dbReference type="Gene3D" id="3.30.450.20">
    <property type="entry name" value="PAS domain"/>
    <property type="match status" value="1"/>
</dbReference>
<dbReference type="PATRIC" id="fig|476652.3.peg.3563"/>
<dbReference type="PANTHER" id="PTHR45138">
    <property type="entry name" value="REGULATORY COMPONENTS OF SENSORY TRANSDUCTION SYSTEM"/>
    <property type="match status" value="1"/>
</dbReference>
<proteinExistence type="predicted"/>
<accession>A0A0J1FN14</accession>
<evidence type="ECO:0000313" key="3">
    <source>
        <dbReference type="EMBL" id="KLU64732.1"/>
    </source>
</evidence>
<comment type="caution">
    <text evidence="3">The sequence shown here is derived from an EMBL/GenBank/DDBJ whole genome shotgun (WGS) entry which is preliminary data.</text>
</comment>
<dbReference type="Pfam" id="PF00990">
    <property type="entry name" value="GGDEF"/>
    <property type="match status" value="1"/>
</dbReference>
<feature type="domain" description="GGDEF" evidence="2">
    <location>
        <begin position="376"/>
        <end position="510"/>
    </location>
</feature>
<dbReference type="NCBIfam" id="TIGR00254">
    <property type="entry name" value="GGDEF"/>
    <property type="match status" value="1"/>
</dbReference>